<evidence type="ECO:0000256" key="1">
    <source>
        <dbReference type="ARBA" id="ARBA00004370"/>
    </source>
</evidence>
<dbReference type="Gene3D" id="3.40.710.10">
    <property type="entry name" value="DD-peptidase/beta-lactamase superfamily"/>
    <property type="match status" value="1"/>
</dbReference>
<dbReference type="EMBL" id="CP021235">
    <property type="protein sequence ID" value="ARS35355.1"/>
    <property type="molecule type" value="Genomic_DNA"/>
</dbReference>
<dbReference type="AlphaFoldDB" id="A0A1X9YR47"/>
<dbReference type="GO" id="GO:0016020">
    <property type="term" value="C:membrane"/>
    <property type="evidence" value="ECO:0007669"/>
    <property type="project" value="UniProtKB-SubCell"/>
</dbReference>
<protein>
    <recommendedName>
        <fullName evidence="4">Beta-lactamase-related domain-containing protein</fullName>
    </recommendedName>
</protein>
<comment type="subcellular location">
    <subcellularLocation>
        <location evidence="1">Membrane</location>
    </subcellularLocation>
</comment>
<sequence length="419" mass="46816">MKRLLSLGLVAFILSSCSTTKNLHSEEFVQTQNELTEKLTQISKTASFNGFGVALVNDEEVLYQNGFGVTNSNTNAKYTENTVQNVASVSKTVLGLAILKAQELGKLTLDDPVNTFLSFNVSNPEYPDVPITIRHLVTHTSSIVDTEDYLSRNVVLKDTVNLARNLNIDISPTRFNPPSAKTSLEDFLKHLLATDGDWYAREGFSNSKPGSLYAYSNVGTSLAALVLEKATGMTYDAFTTQYILRPLEMHSSGWSFKAIDFSSYSPTYQNKTTPYPYYSLIGYPDGGLLTTGSDMSKYVLELLKGYFGKGTILSRQSYKEYFTPQLAAENFIDRSTSEYSDEYNMGITMGFGSTGNFGHTGGDPGMFSVIWFFKDRRMGRYFIVNTDWDTKFSGKDQKAIYDLLDEYYIKLNSLSKAKK</sequence>
<accession>A0A1X9YR47</accession>
<keyword evidence="3" id="KW-0732">Signal</keyword>
<dbReference type="PANTHER" id="PTHR46825:SF11">
    <property type="entry name" value="PENICILLIN-BINDING PROTEIN 4"/>
    <property type="match status" value="1"/>
</dbReference>
<dbReference type="Proteomes" id="UP000266292">
    <property type="component" value="Chromosome"/>
</dbReference>
<dbReference type="RefSeq" id="WP_025606104.1">
    <property type="nucleotide sequence ID" value="NZ_CP021235.1"/>
</dbReference>
<dbReference type="InterPro" id="IPR001466">
    <property type="entry name" value="Beta-lactam-related"/>
</dbReference>
<evidence type="ECO:0000313" key="6">
    <source>
        <dbReference type="Proteomes" id="UP000266292"/>
    </source>
</evidence>
<feature type="chain" id="PRO_5010987781" description="Beta-lactamase-related domain-containing protein" evidence="3">
    <location>
        <begin position="21"/>
        <end position="419"/>
    </location>
</feature>
<evidence type="ECO:0000256" key="3">
    <source>
        <dbReference type="SAM" id="SignalP"/>
    </source>
</evidence>
<dbReference type="OrthoDB" id="846150at2"/>
<feature type="domain" description="Beta-lactamase-related" evidence="4">
    <location>
        <begin position="39"/>
        <end position="393"/>
    </location>
</feature>
<feature type="signal peptide" evidence="3">
    <location>
        <begin position="1"/>
        <end position="20"/>
    </location>
</feature>
<dbReference type="Pfam" id="PF00144">
    <property type="entry name" value="Beta-lactamase"/>
    <property type="match status" value="1"/>
</dbReference>
<dbReference type="InterPro" id="IPR012338">
    <property type="entry name" value="Beta-lactam/transpept-like"/>
</dbReference>
<organism evidence="5 6">
    <name type="scientific">Pontibacter actiniarum</name>
    <dbReference type="NCBI Taxonomy" id="323450"/>
    <lineage>
        <taxon>Bacteria</taxon>
        <taxon>Pseudomonadati</taxon>
        <taxon>Bacteroidota</taxon>
        <taxon>Cytophagia</taxon>
        <taxon>Cytophagales</taxon>
        <taxon>Hymenobacteraceae</taxon>
        <taxon>Pontibacter</taxon>
    </lineage>
</organism>
<dbReference type="STRING" id="709015.GCA_000472485_01572"/>
<evidence type="ECO:0000313" key="5">
    <source>
        <dbReference type="EMBL" id="ARS35355.1"/>
    </source>
</evidence>
<keyword evidence="6" id="KW-1185">Reference proteome</keyword>
<evidence type="ECO:0000256" key="2">
    <source>
        <dbReference type="ARBA" id="ARBA00023136"/>
    </source>
</evidence>
<proteinExistence type="predicted"/>
<reference evidence="6" key="1">
    <citation type="submission" date="2017-05" db="EMBL/GenBank/DDBJ databases">
        <authorList>
            <person name="Ray J."/>
            <person name="Price M."/>
            <person name="Deutschbauer A."/>
        </authorList>
    </citation>
    <scope>NUCLEOTIDE SEQUENCE [LARGE SCALE GENOMIC DNA]</scope>
    <source>
        <strain evidence="6">DSM 19842</strain>
    </source>
</reference>
<keyword evidence="2" id="KW-0472">Membrane</keyword>
<dbReference type="SUPFAM" id="SSF56601">
    <property type="entry name" value="beta-lactamase/transpeptidase-like"/>
    <property type="match status" value="1"/>
</dbReference>
<evidence type="ECO:0000259" key="4">
    <source>
        <dbReference type="Pfam" id="PF00144"/>
    </source>
</evidence>
<dbReference type="PROSITE" id="PS51257">
    <property type="entry name" value="PROKAR_LIPOPROTEIN"/>
    <property type="match status" value="1"/>
</dbReference>
<dbReference type="KEGG" id="pact:CA264_07830"/>
<dbReference type="InterPro" id="IPR050491">
    <property type="entry name" value="AmpC-like"/>
</dbReference>
<gene>
    <name evidence="5" type="ORF">CA264_07830</name>
</gene>
<name>A0A1X9YR47_9BACT</name>
<dbReference type="PANTHER" id="PTHR46825">
    <property type="entry name" value="D-ALANYL-D-ALANINE-CARBOXYPEPTIDASE/ENDOPEPTIDASE AMPH"/>
    <property type="match status" value="1"/>
</dbReference>